<dbReference type="eggNOG" id="KOG1769">
    <property type="taxonomic scope" value="Eukaryota"/>
</dbReference>
<evidence type="ECO:0000313" key="4">
    <source>
        <dbReference type="EnsemblPlants" id="OBART01G15700.1"/>
    </source>
</evidence>
<feature type="region of interest" description="Disordered" evidence="1">
    <location>
        <begin position="1"/>
        <end position="23"/>
    </location>
</feature>
<dbReference type="Pfam" id="PF00240">
    <property type="entry name" value="ubiquitin"/>
    <property type="match status" value="1"/>
</dbReference>
<evidence type="ECO:0000256" key="2">
    <source>
        <dbReference type="SAM" id="Phobius"/>
    </source>
</evidence>
<dbReference type="InterPro" id="IPR000626">
    <property type="entry name" value="Ubiquitin-like_dom"/>
</dbReference>
<reference evidence="4" key="2">
    <citation type="submission" date="2015-03" db="UniProtKB">
        <authorList>
            <consortium name="EnsemblPlants"/>
        </authorList>
    </citation>
    <scope>IDENTIFICATION</scope>
</reference>
<dbReference type="InterPro" id="IPR029071">
    <property type="entry name" value="Ubiquitin-like_domsf"/>
</dbReference>
<feature type="compositionally biased region" description="Low complexity" evidence="1">
    <location>
        <begin position="356"/>
        <end position="366"/>
    </location>
</feature>
<accession>A0A0D3ENV7</accession>
<dbReference type="PANTHER" id="PTHR10562">
    <property type="entry name" value="SMALL UBIQUITIN-RELATED MODIFIER"/>
    <property type="match status" value="1"/>
</dbReference>
<organism evidence="4">
    <name type="scientific">Oryza barthii</name>
    <dbReference type="NCBI Taxonomy" id="65489"/>
    <lineage>
        <taxon>Eukaryota</taxon>
        <taxon>Viridiplantae</taxon>
        <taxon>Streptophyta</taxon>
        <taxon>Embryophyta</taxon>
        <taxon>Tracheophyta</taxon>
        <taxon>Spermatophyta</taxon>
        <taxon>Magnoliopsida</taxon>
        <taxon>Liliopsida</taxon>
        <taxon>Poales</taxon>
        <taxon>Poaceae</taxon>
        <taxon>BOP clade</taxon>
        <taxon>Oryzoideae</taxon>
        <taxon>Oryzeae</taxon>
        <taxon>Oryzinae</taxon>
        <taxon>Oryza</taxon>
    </lineage>
</organism>
<keyword evidence="2" id="KW-1133">Transmembrane helix</keyword>
<dbReference type="PaxDb" id="65489-OBART01G15700.1"/>
<dbReference type="STRING" id="65489.A0A0D3ENV7"/>
<reference evidence="4" key="1">
    <citation type="journal article" date="2009" name="Rice">
        <title>De Novo Next Generation Sequencing of Plant Genomes.</title>
        <authorList>
            <person name="Rounsley S."/>
            <person name="Marri P.R."/>
            <person name="Yu Y."/>
            <person name="He R."/>
            <person name="Sisneros N."/>
            <person name="Goicoechea J.L."/>
            <person name="Lee S.J."/>
            <person name="Angelova A."/>
            <person name="Kudrna D."/>
            <person name="Luo M."/>
            <person name="Affourtit J."/>
            <person name="Desany B."/>
            <person name="Knight J."/>
            <person name="Niazi F."/>
            <person name="Egholm M."/>
            <person name="Wing R.A."/>
        </authorList>
    </citation>
    <scope>NUCLEOTIDE SEQUENCE [LARGE SCALE GENOMIC DNA]</scope>
    <source>
        <strain evidence="4">cv. IRGC 105608</strain>
    </source>
</reference>
<feature type="compositionally biased region" description="Pro residues" evidence="1">
    <location>
        <begin position="367"/>
        <end position="393"/>
    </location>
</feature>
<evidence type="ECO:0000313" key="5">
    <source>
        <dbReference type="Proteomes" id="UP000026960"/>
    </source>
</evidence>
<dbReference type="CDD" id="cd01763">
    <property type="entry name" value="Ubl_SUMO_like"/>
    <property type="match status" value="4"/>
</dbReference>
<dbReference type="HOGENOM" id="CLU_047326_1_0_1"/>
<sequence>MSKRSRSAMSSAGEEVGSTPPAEVEASTLITLRVKDNEGVRITCTMRRTDKLRVLIGFYLDMVTPTDKGKGAAVAAAAGGGVFMHYGRCVTGNQTPADYDMEDGDEVSFFPDGTRTMPVTLTVKDNKGRRVTHTMRRLDVICTLFRLYFDMLPSTAPREGVFMYNGREISFYQTPEKCDMNDGDEITFHPFSKPSTFVTLTIKGSTDDGGRSGVVVTRPMRRTDELQRLIDYYFAMVPTDDQNGEWAVTYGGRQVGGEETPADYEMEDGDQLRLVPASKPSRFVTIDLLTMVKAKRTYTLRRTDKLQGLMDLCLSREPASMYRHGCVLIYEGRRVQDSQTPDDLKLEDGDTIHAIARQPVAASRSRSPPPRTRPPDRQAPPPTPSAHPPQPRPLPRHLLARARRSPYPAVAASSRPPVSRHREATIQYRRDGMGSQLKGALAAATSIVSDQLGVRYALPGLSQFCIAVGMVVFIGILNVKSKGGANL</sequence>
<name>A0A0D3ENV7_9ORYZ</name>
<feature type="region of interest" description="Disordered" evidence="1">
    <location>
        <begin position="356"/>
        <end position="395"/>
    </location>
</feature>
<feature type="domain" description="Ubiquitin-like" evidence="3">
    <location>
        <begin position="328"/>
        <end position="361"/>
    </location>
</feature>
<dbReference type="PROSITE" id="PS50053">
    <property type="entry name" value="UBIQUITIN_2"/>
    <property type="match status" value="1"/>
</dbReference>
<evidence type="ECO:0000259" key="3">
    <source>
        <dbReference type="PROSITE" id="PS50053"/>
    </source>
</evidence>
<dbReference type="Proteomes" id="UP000026960">
    <property type="component" value="Chromosome 1"/>
</dbReference>
<proteinExistence type="predicted"/>
<dbReference type="Gene3D" id="3.10.20.90">
    <property type="entry name" value="Phosphatidylinositol 3-kinase Catalytic Subunit, Chain A, domain 1"/>
    <property type="match status" value="4"/>
</dbReference>
<keyword evidence="2" id="KW-0472">Membrane</keyword>
<dbReference type="SUPFAM" id="SSF54236">
    <property type="entry name" value="Ubiquitin-like"/>
    <property type="match status" value="4"/>
</dbReference>
<keyword evidence="2" id="KW-0812">Transmembrane</keyword>
<keyword evidence="5" id="KW-1185">Reference proteome</keyword>
<dbReference type="EnsemblPlants" id="OBART01G15700.1">
    <property type="protein sequence ID" value="OBART01G15700.1"/>
    <property type="gene ID" value="OBART01G15700"/>
</dbReference>
<evidence type="ECO:0000256" key="1">
    <source>
        <dbReference type="SAM" id="MobiDB-lite"/>
    </source>
</evidence>
<dbReference type="SMART" id="SM00213">
    <property type="entry name" value="UBQ"/>
    <property type="match status" value="2"/>
</dbReference>
<feature type="transmembrane region" description="Helical" evidence="2">
    <location>
        <begin position="456"/>
        <end position="479"/>
    </location>
</feature>
<protein>
    <recommendedName>
        <fullName evidence="3">Ubiquitin-like domain-containing protein</fullName>
    </recommendedName>
</protein>
<dbReference type="AlphaFoldDB" id="A0A0D3ENV7"/>
<dbReference type="Gramene" id="OBART01G15700.1">
    <property type="protein sequence ID" value="OBART01G15700.1"/>
    <property type="gene ID" value="OBART01G15700"/>
</dbReference>